<dbReference type="Proteomes" id="UP000245362">
    <property type="component" value="Unassembled WGS sequence"/>
</dbReference>
<dbReference type="EMBL" id="QFWT01000003">
    <property type="protein sequence ID" value="PWI34157.1"/>
    <property type="molecule type" value="Genomic_DNA"/>
</dbReference>
<feature type="domain" description="DUF2726" evidence="1">
    <location>
        <begin position="45"/>
        <end position="158"/>
    </location>
</feature>
<dbReference type="AlphaFoldDB" id="A0A2U3BBK1"/>
<evidence type="ECO:0000259" key="1">
    <source>
        <dbReference type="Pfam" id="PF10881"/>
    </source>
</evidence>
<organism evidence="2 3">
    <name type="scientific">Vibrio albus</name>
    <dbReference type="NCBI Taxonomy" id="2200953"/>
    <lineage>
        <taxon>Bacteria</taxon>
        <taxon>Pseudomonadati</taxon>
        <taxon>Pseudomonadota</taxon>
        <taxon>Gammaproteobacteria</taxon>
        <taxon>Vibrionales</taxon>
        <taxon>Vibrionaceae</taxon>
        <taxon>Vibrio</taxon>
    </lineage>
</organism>
<accession>A0A2U3BBK1</accession>
<evidence type="ECO:0000313" key="2">
    <source>
        <dbReference type="EMBL" id="PWI34157.1"/>
    </source>
</evidence>
<keyword evidence="3" id="KW-1185">Reference proteome</keyword>
<proteinExistence type="predicted"/>
<dbReference type="RefSeq" id="WP_109319409.1">
    <property type="nucleotide sequence ID" value="NZ_QFWT01000003.1"/>
</dbReference>
<dbReference type="Pfam" id="PF10881">
    <property type="entry name" value="DUF2726"/>
    <property type="match status" value="1"/>
</dbReference>
<protein>
    <recommendedName>
        <fullName evidence="1">DUF2726 domain-containing protein</fullName>
    </recommendedName>
</protein>
<evidence type="ECO:0000313" key="3">
    <source>
        <dbReference type="Proteomes" id="UP000245362"/>
    </source>
</evidence>
<name>A0A2U3BBK1_9VIBR</name>
<gene>
    <name evidence="2" type="ORF">DI392_08190</name>
</gene>
<dbReference type="InterPro" id="IPR024402">
    <property type="entry name" value="DUF2726"/>
</dbReference>
<dbReference type="OrthoDB" id="5782056at2"/>
<sequence length="173" mass="19972">MLYLLITVIAGYVILKLILTNQPQKAKQPSNSSESAITVKHVKQEYLATQNEQKLHQALQAILNENYIIHSQVSLMALVTPKNFKDNSKTWAKRMDFVITDKMTRVLAVIELDDSTHNRKSRQKRDLYVNNALKDHHPLIRIQSRRYYEQSEIAKILEEQAGIKCVQELQATS</sequence>
<reference evidence="2 3" key="1">
    <citation type="submission" date="2018-05" db="EMBL/GenBank/DDBJ databases">
        <title>Vibrio limimaris sp. nov., isolated from marine sediment.</title>
        <authorList>
            <person name="Li C.-M."/>
        </authorList>
    </citation>
    <scope>NUCLEOTIDE SEQUENCE [LARGE SCALE GENOMIC DNA]</scope>
    <source>
        <strain evidence="2 3">E4404</strain>
    </source>
</reference>
<comment type="caution">
    <text evidence="2">The sequence shown here is derived from an EMBL/GenBank/DDBJ whole genome shotgun (WGS) entry which is preliminary data.</text>
</comment>